<dbReference type="AlphaFoldDB" id="A0A7W7CSQ6"/>
<dbReference type="InterPro" id="IPR016181">
    <property type="entry name" value="Acyl_CoA_acyltransferase"/>
</dbReference>
<dbReference type="CDD" id="cd04301">
    <property type="entry name" value="NAT_SF"/>
    <property type="match status" value="1"/>
</dbReference>
<evidence type="ECO:0000259" key="3">
    <source>
        <dbReference type="PROSITE" id="PS51186"/>
    </source>
</evidence>
<dbReference type="InterPro" id="IPR000182">
    <property type="entry name" value="GNAT_dom"/>
</dbReference>
<evidence type="ECO:0000313" key="4">
    <source>
        <dbReference type="EMBL" id="MBB4692598.1"/>
    </source>
</evidence>
<reference evidence="4 5" key="1">
    <citation type="submission" date="2020-08" db="EMBL/GenBank/DDBJ databases">
        <title>Sequencing the genomes of 1000 actinobacteria strains.</title>
        <authorList>
            <person name="Klenk H.-P."/>
        </authorList>
    </citation>
    <scope>NUCLEOTIDE SEQUENCE [LARGE SCALE GENOMIC DNA]</scope>
    <source>
        <strain evidence="4 5">DSM 45518</strain>
    </source>
</reference>
<proteinExistence type="predicted"/>
<name>A0A7W7CSQ6_9ACTN</name>
<organism evidence="4 5">
    <name type="scientific">Paractinoplanes abujensis</name>
    <dbReference type="NCBI Taxonomy" id="882441"/>
    <lineage>
        <taxon>Bacteria</taxon>
        <taxon>Bacillati</taxon>
        <taxon>Actinomycetota</taxon>
        <taxon>Actinomycetes</taxon>
        <taxon>Micromonosporales</taxon>
        <taxon>Micromonosporaceae</taxon>
        <taxon>Paractinoplanes</taxon>
    </lineage>
</organism>
<dbReference type="InterPro" id="IPR050832">
    <property type="entry name" value="Bact_Acetyltransf"/>
</dbReference>
<accession>A0A7W7CSQ6</accession>
<protein>
    <submittedName>
        <fullName evidence="4">Ribosomal protein S18 acetylase RimI-like enzyme</fullName>
    </submittedName>
</protein>
<dbReference type="Proteomes" id="UP000542742">
    <property type="component" value="Unassembled WGS sequence"/>
</dbReference>
<keyword evidence="5" id="KW-1185">Reference proteome</keyword>
<dbReference type="Pfam" id="PF00583">
    <property type="entry name" value="Acetyltransf_1"/>
    <property type="match status" value="1"/>
</dbReference>
<keyword evidence="2" id="KW-0012">Acyltransferase</keyword>
<dbReference type="SUPFAM" id="SSF55729">
    <property type="entry name" value="Acyl-CoA N-acyltransferases (Nat)"/>
    <property type="match status" value="1"/>
</dbReference>
<sequence length="152" mass="16962">MNTDWRCLPVPAADAETLIPLLHDAEEDDDRIRAALRDPTCRGYVARAGSEPVGAAVMRWSDQPELLYLAVAATARRRGHGRRIVAALQAELPPGRTMLVGTANCALDNIAFYQRCGFRMHSVKRDYFAYIDPPLTENGIPMQDMIVFSYEP</sequence>
<dbReference type="EMBL" id="JACHMF010000001">
    <property type="protein sequence ID" value="MBB4692598.1"/>
    <property type="molecule type" value="Genomic_DNA"/>
</dbReference>
<keyword evidence="1" id="KW-0808">Transferase</keyword>
<dbReference type="GO" id="GO:0005840">
    <property type="term" value="C:ribosome"/>
    <property type="evidence" value="ECO:0007669"/>
    <property type="project" value="UniProtKB-KW"/>
</dbReference>
<evidence type="ECO:0000313" key="5">
    <source>
        <dbReference type="Proteomes" id="UP000542742"/>
    </source>
</evidence>
<dbReference type="GO" id="GO:0016747">
    <property type="term" value="F:acyltransferase activity, transferring groups other than amino-acyl groups"/>
    <property type="evidence" value="ECO:0007669"/>
    <property type="project" value="InterPro"/>
</dbReference>
<comment type="caution">
    <text evidence="4">The sequence shown here is derived from an EMBL/GenBank/DDBJ whole genome shotgun (WGS) entry which is preliminary data.</text>
</comment>
<keyword evidence="4" id="KW-0687">Ribonucleoprotein</keyword>
<keyword evidence="4" id="KW-0689">Ribosomal protein</keyword>
<evidence type="ECO:0000256" key="2">
    <source>
        <dbReference type="ARBA" id="ARBA00023315"/>
    </source>
</evidence>
<dbReference type="RefSeq" id="WP_184951295.1">
    <property type="nucleotide sequence ID" value="NZ_BOMC01000064.1"/>
</dbReference>
<dbReference type="PROSITE" id="PS51186">
    <property type="entry name" value="GNAT"/>
    <property type="match status" value="1"/>
</dbReference>
<feature type="domain" description="N-acetyltransferase" evidence="3">
    <location>
        <begin position="3"/>
        <end position="147"/>
    </location>
</feature>
<gene>
    <name evidence="4" type="ORF">BKA14_002746</name>
</gene>
<evidence type="ECO:0000256" key="1">
    <source>
        <dbReference type="ARBA" id="ARBA00022679"/>
    </source>
</evidence>
<dbReference type="PANTHER" id="PTHR43877">
    <property type="entry name" value="AMINOALKYLPHOSPHONATE N-ACETYLTRANSFERASE-RELATED-RELATED"/>
    <property type="match status" value="1"/>
</dbReference>
<dbReference type="Gene3D" id="3.40.630.30">
    <property type="match status" value="1"/>
</dbReference>